<evidence type="ECO:0000256" key="1">
    <source>
        <dbReference type="ARBA" id="ARBA00004123"/>
    </source>
</evidence>
<evidence type="ECO:0000259" key="14">
    <source>
        <dbReference type="PROSITE" id="PS50014"/>
    </source>
</evidence>
<dbReference type="GeneID" id="38777586"/>
<dbReference type="PANTHER" id="PTHR45750:SF3">
    <property type="entry name" value="HISTONE ACETYLTRANSFERASE"/>
    <property type="match status" value="1"/>
</dbReference>
<evidence type="ECO:0000256" key="6">
    <source>
        <dbReference type="ARBA" id="ARBA00023015"/>
    </source>
</evidence>
<evidence type="ECO:0000256" key="7">
    <source>
        <dbReference type="ARBA" id="ARBA00023117"/>
    </source>
</evidence>
<evidence type="ECO:0000256" key="2">
    <source>
        <dbReference type="ARBA" id="ARBA00008607"/>
    </source>
</evidence>
<dbReference type="InterPro" id="IPR001487">
    <property type="entry name" value="Bromodomain"/>
</dbReference>
<evidence type="ECO:0000313" key="16">
    <source>
        <dbReference type="EMBL" id="GBE80669.1"/>
    </source>
</evidence>
<dbReference type="CDD" id="cd05509">
    <property type="entry name" value="Bromo_gcn5_like"/>
    <property type="match status" value="1"/>
</dbReference>
<dbReference type="RefSeq" id="XP_027611582.1">
    <property type="nucleotide sequence ID" value="XM_027755781.1"/>
</dbReference>
<keyword evidence="11" id="KW-0012">Acyltransferase</keyword>
<feature type="region of interest" description="Disordered" evidence="13">
    <location>
        <begin position="135"/>
        <end position="261"/>
    </location>
</feature>
<dbReference type="GO" id="GO:0010484">
    <property type="term" value="F:histone H3 acetyltransferase activity"/>
    <property type="evidence" value="ECO:0007669"/>
    <property type="project" value="TreeGrafter"/>
</dbReference>
<dbReference type="STRING" id="139825.A0A401GER8"/>
<dbReference type="GO" id="GO:0000123">
    <property type="term" value="C:histone acetyltransferase complex"/>
    <property type="evidence" value="ECO:0007669"/>
    <property type="project" value="TreeGrafter"/>
</dbReference>
<dbReference type="InParanoid" id="A0A401GER8"/>
<dbReference type="InterPro" id="IPR016181">
    <property type="entry name" value="Acyl_CoA_acyltransferase"/>
</dbReference>
<keyword evidence="7 12" id="KW-0103">Bromodomain</keyword>
<keyword evidence="5" id="KW-0156">Chromatin regulator</keyword>
<evidence type="ECO:0000256" key="4">
    <source>
        <dbReference type="ARBA" id="ARBA00022679"/>
    </source>
</evidence>
<dbReference type="GO" id="GO:0045944">
    <property type="term" value="P:positive regulation of transcription by RNA polymerase II"/>
    <property type="evidence" value="ECO:0007669"/>
    <property type="project" value="TreeGrafter"/>
</dbReference>
<dbReference type="OrthoDB" id="1937912at2759"/>
<organism evidence="16 17">
    <name type="scientific">Sparassis crispa</name>
    <dbReference type="NCBI Taxonomy" id="139825"/>
    <lineage>
        <taxon>Eukaryota</taxon>
        <taxon>Fungi</taxon>
        <taxon>Dikarya</taxon>
        <taxon>Basidiomycota</taxon>
        <taxon>Agaricomycotina</taxon>
        <taxon>Agaricomycetes</taxon>
        <taxon>Polyporales</taxon>
        <taxon>Sparassidaceae</taxon>
        <taxon>Sparassis</taxon>
    </lineage>
</organism>
<evidence type="ECO:0000256" key="3">
    <source>
        <dbReference type="ARBA" id="ARBA00013184"/>
    </source>
</evidence>
<dbReference type="Pfam" id="PF00439">
    <property type="entry name" value="Bromodomain"/>
    <property type="match status" value="1"/>
</dbReference>
<reference evidence="16 17" key="1">
    <citation type="journal article" date="2018" name="Sci. Rep.">
        <title>Genome sequence of the cauliflower mushroom Sparassis crispa (Hanabiratake) and its association with beneficial usage.</title>
        <authorList>
            <person name="Kiyama R."/>
            <person name="Furutani Y."/>
            <person name="Kawaguchi K."/>
            <person name="Nakanishi T."/>
        </authorList>
    </citation>
    <scope>NUCLEOTIDE SEQUENCE [LARGE SCALE GENOMIC DNA]</scope>
</reference>
<evidence type="ECO:0000256" key="10">
    <source>
        <dbReference type="ARBA" id="ARBA00023242"/>
    </source>
</evidence>
<evidence type="ECO:0000256" key="12">
    <source>
        <dbReference type="PROSITE-ProRule" id="PRU00035"/>
    </source>
</evidence>
<evidence type="ECO:0000256" key="8">
    <source>
        <dbReference type="ARBA" id="ARBA00023159"/>
    </source>
</evidence>
<feature type="domain" description="Bromo" evidence="14">
    <location>
        <begin position="564"/>
        <end position="634"/>
    </location>
</feature>
<dbReference type="SUPFAM" id="SSF55729">
    <property type="entry name" value="Acyl-CoA N-acyltransferases (Nat)"/>
    <property type="match status" value="1"/>
</dbReference>
<keyword evidence="4 16" id="KW-0808">Transferase</keyword>
<feature type="compositionally biased region" description="Acidic residues" evidence="13">
    <location>
        <begin position="189"/>
        <end position="200"/>
    </location>
</feature>
<dbReference type="FunCoup" id="A0A401GER8">
    <property type="interactions" value="51"/>
</dbReference>
<dbReference type="AlphaFoldDB" id="A0A401GER8"/>
<dbReference type="PROSITE" id="PS51186">
    <property type="entry name" value="GNAT"/>
    <property type="match status" value="1"/>
</dbReference>
<gene>
    <name evidence="16" type="ORF">SCP_0303880</name>
</gene>
<dbReference type="EMBL" id="BFAD01000003">
    <property type="protein sequence ID" value="GBE80669.1"/>
    <property type="molecule type" value="Genomic_DNA"/>
</dbReference>
<dbReference type="InterPro" id="IPR018359">
    <property type="entry name" value="Bromodomain_CS"/>
</dbReference>
<keyword evidence="8" id="KW-0010">Activator</keyword>
<evidence type="ECO:0000256" key="9">
    <source>
        <dbReference type="ARBA" id="ARBA00023163"/>
    </source>
</evidence>
<dbReference type="PRINTS" id="PR00503">
    <property type="entry name" value="BROMODOMAIN"/>
</dbReference>
<dbReference type="InterPro" id="IPR037800">
    <property type="entry name" value="GCN5"/>
</dbReference>
<dbReference type="PROSITE" id="PS00633">
    <property type="entry name" value="BROMODOMAIN_1"/>
    <property type="match status" value="1"/>
</dbReference>
<feature type="compositionally biased region" description="Low complexity" evidence="13">
    <location>
        <begin position="240"/>
        <end position="249"/>
    </location>
</feature>
<dbReference type="InterPro" id="IPR000182">
    <property type="entry name" value="GNAT_dom"/>
</dbReference>
<dbReference type="Proteomes" id="UP000287166">
    <property type="component" value="Unassembled WGS sequence"/>
</dbReference>
<evidence type="ECO:0000313" key="17">
    <source>
        <dbReference type="Proteomes" id="UP000287166"/>
    </source>
</evidence>
<dbReference type="Gene3D" id="3.40.630.30">
    <property type="match status" value="1"/>
</dbReference>
<comment type="subcellular location">
    <subcellularLocation>
        <location evidence="1">Nucleus</location>
    </subcellularLocation>
</comment>
<keyword evidence="9" id="KW-0804">Transcription</keyword>
<dbReference type="Gene3D" id="1.20.920.10">
    <property type="entry name" value="Bromodomain-like"/>
    <property type="match status" value="1"/>
</dbReference>
<dbReference type="Pfam" id="PF00583">
    <property type="entry name" value="Acetyltransf_1"/>
    <property type="match status" value="1"/>
</dbReference>
<protein>
    <recommendedName>
        <fullName evidence="3">histone acetyltransferase</fullName>
        <ecNumber evidence="3">2.3.1.48</ecNumber>
    </recommendedName>
</protein>
<dbReference type="SUPFAM" id="SSF47370">
    <property type="entry name" value="Bromodomain"/>
    <property type="match status" value="1"/>
</dbReference>
<dbReference type="EC" id="2.3.1.48" evidence="3"/>
<feature type="domain" description="N-acetyltransferase" evidence="15">
    <location>
        <begin position="324"/>
        <end position="473"/>
    </location>
</feature>
<evidence type="ECO:0000256" key="13">
    <source>
        <dbReference type="SAM" id="MobiDB-lite"/>
    </source>
</evidence>
<evidence type="ECO:0000259" key="15">
    <source>
        <dbReference type="PROSITE" id="PS51186"/>
    </source>
</evidence>
<keyword evidence="10" id="KW-0539">Nucleus</keyword>
<keyword evidence="6" id="KW-0805">Transcription regulation</keyword>
<comment type="similarity">
    <text evidence="2">Belongs to the acetyltransferase family. GCN5 subfamily.</text>
</comment>
<comment type="caution">
    <text evidence="16">The sequence shown here is derived from an EMBL/GenBank/DDBJ whole genome shotgun (WGS) entry which is preliminary data.</text>
</comment>
<proteinExistence type="inferred from homology"/>
<dbReference type="SMART" id="SM00297">
    <property type="entry name" value="BROMO"/>
    <property type="match status" value="1"/>
</dbReference>
<dbReference type="GO" id="GO:0005634">
    <property type="term" value="C:nucleus"/>
    <property type="evidence" value="ECO:0007669"/>
    <property type="project" value="UniProtKB-SubCell"/>
</dbReference>
<sequence length="657" mass="72981">MKALYPASHEIPQLSDALLALKISRHSSCTACPSCYGLRPPPDVQVVLDTEHLASSLGTLAIYGSDDDDGSTSYLEICACGHGVADHGADIASIGKEEFDRRGRVAVRLDELLQDCSKLLDFEFTNEDIQSLRQQMQLPPDSPHSSLSDVLGSLVPSPGQPLSPASSFLSDNFEPPSKKRRVSFSSLSDADDDDDDEEEDKPLAASVSAAPPAPTRENGTRGVAHRSGKQMPSMKSKAHTAPATIAPPTGEEQTAMNRPAESVIGREPRIKVEDKMDEGQLTRLATGVTVDASGTTTTMPSLKPEKMAHIELRKGVIRVVAVENDAQPRSWVILTGLKTLFQKQLPKMPREYIARLVYDSNSRCLAIVKHGFKVVGGICFRPFPHRGFAEIVFFATTSIDQVKGYGGMLMDHFKSHIRNTYPDMMHFLTYADNYAVGYFRKQGFTKEITLDRSVWAGYIKDYEGGTIMQCTMLRKVNYLETRDIISQQREAILTKIREMSRSHIVYEGLPQFREGAPEGITVDPKDVPGLRESGWTPSMAALPPRPSGRSVDHSAMQKLLSDLQGHPLAWAFLQPVNGQDVPDYYDVIKKPMDFSMMEHKLDTNQYPNLDAFLVDAQLVFENCRSYNPEGGTYYKNATKVEKFVKEQLSLYQLKHEE</sequence>
<name>A0A401GER8_9APHY</name>
<accession>A0A401GER8</accession>
<keyword evidence="17" id="KW-1185">Reference proteome</keyword>
<dbReference type="PANTHER" id="PTHR45750">
    <property type="entry name" value="GH11602P"/>
    <property type="match status" value="1"/>
</dbReference>
<dbReference type="InterPro" id="IPR036427">
    <property type="entry name" value="Bromodomain-like_sf"/>
</dbReference>
<evidence type="ECO:0000256" key="5">
    <source>
        <dbReference type="ARBA" id="ARBA00022853"/>
    </source>
</evidence>
<dbReference type="PROSITE" id="PS50014">
    <property type="entry name" value="BROMODOMAIN_2"/>
    <property type="match status" value="1"/>
</dbReference>
<evidence type="ECO:0000256" key="11">
    <source>
        <dbReference type="ARBA" id="ARBA00023315"/>
    </source>
</evidence>